<organism evidence="1 2">
    <name type="scientific">Paracoccus pantotrophus</name>
    <name type="common">Thiosphaera pantotropha</name>
    <dbReference type="NCBI Taxonomy" id="82367"/>
    <lineage>
        <taxon>Bacteria</taxon>
        <taxon>Pseudomonadati</taxon>
        <taxon>Pseudomonadota</taxon>
        <taxon>Alphaproteobacteria</taxon>
        <taxon>Rhodobacterales</taxon>
        <taxon>Paracoccaceae</taxon>
        <taxon>Paracoccus</taxon>
    </lineage>
</organism>
<dbReference type="RefSeq" id="WP_147429155.1">
    <property type="nucleotide sequence ID" value="NZ_CP044423.1"/>
</dbReference>
<dbReference type="InterPro" id="IPR036291">
    <property type="entry name" value="NAD(P)-bd_dom_sf"/>
</dbReference>
<gene>
    <name evidence="1" type="ORF">ESD82_01675</name>
</gene>
<dbReference type="SUPFAM" id="SSF51735">
    <property type="entry name" value="NAD(P)-binding Rossmann-fold domains"/>
    <property type="match status" value="1"/>
</dbReference>
<reference evidence="1 2" key="1">
    <citation type="submission" date="2019-01" db="EMBL/GenBank/DDBJ databases">
        <title>Complete Genome Sequence and Annotation of the Paracoccus pantotrophus type strain DSM 2944.</title>
        <authorList>
            <person name="Bockwoldt J.A."/>
            <person name="Zimmermann M."/>
            <person name="Tiso T."/>
            <person name="Blank L.M."/>
        </authorList>
    </citation>
    <scope>NUCLEOTIDE SEQUENCE [LARGE SCALE GENOMIC DNA]</scope>
    <source>
        <strain evidence="1 2">DSM 2944</strain>
    </source>
</reference>
<evidence type="ECO:0000313" key="1">
    <source>
        <dbReference type="EMBL" id="QFG34939.1"/>
    </source>
</evidence>
<dbReference type="EMBL" id="CP044423">
    <property type="protein sequence ID" value="QFG34939.1"/>
    <property type="molecule type" value="Genomic_DNA"/>
</dbReference>
<sequence>MTGGAIQNRIAGPAHEFDIGVNAMAPGPVGTPLIPAGTSAEAMAAFGAACAMKRPAPPVEAAEADVMPAKPRPSHVSAATIAVTGCKPTI</sequence>
<dbReference type="KEGG" id="ppan:ESD82_01675"/>
<dbReference type="Gene3D" id="3.40.50.720">
    <property type="entry name" value="NAD(P)-binding Rossmann-like Domain"/>
    <property type="match status" value="1"/>
</dbReference>
<proteinExistence type="predicted"/>
<evidence type="ECO:0000313" key="2">
    <source>
        <dbReference type="Proteomes" id="UP000326453"/>
    </source>
</evidence>
<dbReference type="GeneID" id="51369249"/>
<dbReference type="AlphaFoldDB" id="A0AAE6NRK6"/>
<name>A0AAE6NRK6_PARPN</name>
<protein>
    <submittedName>
        <fullName evidence="1">Uncharacterized protein</fullName>
    </submittedName>
</protein>
<dbReference type="Proteomes" id="UP000326453">
    <property type="component" value="Chromosome 2"/>
</dbReference>
<accession>A0AAE6NRK6</accession>